<dbReference type="InterPro" id="IPR016197">
    <property type="entry name" value="Chromo-like_dom_sf"/>
</dbReference>
<feature type="region of interest" description="Disordered" evidence="2">
    <location>
        <begin position="111"/>
        <end position="138"/>
    </location>
</feature>
<feature type="compositionally biased region" description="Polar residues" evidence="2">
    <location>
        <begin position="225"/>
        <end position="243"/>
    </location>
</feature>
<comment type="caution">
    <text evidence="4">The sequence shown here is derived from an EMBL/GenBank/DDBJ whole genome shotgun (WGS) entry which is preliminary data.</text>
</comment>
<sequence>MDGKLPPRRLKTTIEIPLHSIRKYVPGSGPPPPRISLVPPRDSTAYIIDQFILPTDKDMTETSRRLVHYHIGFTDLPAVKLLIPCNKVLDYVSPRELEDWEYQNLEKKQEQARQLAERQQAAPIKKKPGRPPKVPMEDFGMPLVGSADEARLLAEQVAGPSLSTPQKRKLGDVLDDEGPEDTSEEESDGAAISRQLDEEIGFESMGFEDDMVDSESVDRLALHYDTTSAETPSRASSLAQPAQDSFPVRPRIAPVETGSSGSSAPPAPPQQVTPTPGGLHPAWAHAFGQHKRLDESSRPHPHGSHAQQSSTPWLPAVQPQAKPASNTASGSGTASRHAKDPTSRFSTPSAAGHSTIASDSSARKRKEPVSNGKSSSQKQRKPKKPKVEQQEEPAAEEWEVKELLDDQWFMEEGVKMHRYLVLWAGDWPEDQNPSWEPAENVQDQVLINRYQKKKKAGLLKPRKKAQKTLQQYLAGAKYSSVAEAFEGDINEQTGQATANMGSDADPPDETFFVTESVGVGTNNGTKSTSTPVFGSFDSMLARYKQSFPPG</sequence>
<dbReference type="PROSITE" id="PS50013">
    <property type="entry name" value="CHROMO_2"/>
    <property type="match status" value="1"/>
</dbReference>
<keyword evidence="5" id="KW-1185">Reference proteome</keyword>
<evidence type="ECO:0000256" key="2">
    <source>
        <dbReference type="SAM" id="MobiDB-lite"/>
    </source>
</evidence>
<dbReference type="CDD" id="cd00024">
    <property type="entry name" value="CD_CSD"/>
    <property type="match status" value="1"/>
</dbReference>
<dbReference type="Proteomes" id="UP001278766">
    <property type="component" value="Unassembled WGS sequence"/>
</dbReference>
<comment type="subunit">
    <text evidence="1">Component of the NuA4 histone acetyltransferase complex.</text>
</comment>
<feature type="compositionally biased region" description="Low complexity" evidence="2">
    <location>
        <begin position="324"/>
        <end position="335"/>
    </location>
</feature>
<protein>
    <recommendedName>
        <fullName evidence="3">Chromo domain-containing protein</fullName>
    </recommendedName>
</protein>
<reference evidence="4" key="1">
    <citation type="journal article" date="2023" name="Mol. Phylogenet. Evol.">
        <title>Genome-scale phylogeny and comparative genomics of the fungal order Sordariales.</title>
        <authorList>
            <person name="Hensen N."/>
            <person name="Bonometti L."/>
            <person name="Westerberg I."/>
            <person name="Brannstrom I.O."/>
            <person name="Guillou S."/>
            <person name="Cros-Aarteil S."/>
            <person name="Calhoun S."/>
            <person name="Haridas S."/>
            <person name="Kuo A."/>
            <person name="Mondo S."/>
            <person name="Pangilinan J."/>
            <person name="Riley R."/>
            <person name="LaButti K."/>
            <person name="Andreopoulos B."/>
            <person name="Lipzen A."/>
            <person name="Chen C."/>
            <person name="Yan M."/>
            <person name="Daum C."/>
            <person name="Ng V."/>
            <person name="Clum A."/>
            <person name="Steindorff A."/>
            <person name="Ohm R.A."/>
            <person name="Martin F."/>
            <person name="Silar P."/>
            <person name="Natvig D.O."/>
            <person name="Lalanne C."/>
            <person name="Gautier V."/>
            <person name="Ament-Velasquez S.L."/>
            <person name="Kruys A."/>
            <person name="Hutchinson M.I."/>
            <person name="Powell A.J."/>
            <person name="Barry K."/>
            <person name="Miller A.N."/>
            <person name="Grigoriev I.V."/>
            <person name="Debuchy R."/>
            <person name="Gladieux P."/>
            <person name="Hiltunen Thoren M."/>
            <person name="Johannesson H."/>
        </authorList>
    </citation>
    <scope>NUCLEOTIDE SEQUENCE</scope>
    <source>
        <strain evidence="4">CBS 168.71</strain>
    </source>
</reference>
<accession>A0AAE0LX26</accession>
<dbReference type="AlphaFoldDB" id="A0AAE0LX26"/>
<dbReference type="GeneID" id="87837175"/>
<reference evidence="4" key="2">
    <citation type="submission" date="2023-06" db="EMBL/GenBank/DDBJ databases">
        <authorList>
            <consortium name="Lawrence Berkeley National Laboratory"/>
            <person name="Haridas S."/>
            <person name="Hensen N."/>
            <person name="Bonometti L."/>
            <person name="Westerberg I."/>
            <person name="Brannstrom I.O."/>
            <person name="Guillou S."/>
            <person name="Cros-Aarteil S."/>
            <person name="Calhoun S."/>
            <person name="Kuo A."/>
            <person name="Mondo S."/>
            <person name="Pangilinan J."/>
            <person name="Riley R."/>
            <person name="Labutti K."/>
            <person name="Andreopoulos B."/>
            <person name="Lipzen A."/>
            <person name="Chen C."/>
            <person name="Yanf M."/>
            <person name="Daum C."/>
            <person name="Ng V."/>
            <person name="Clum A."/>
            <person name="Steindorff A."/>
            <person name="Ohm R."/>
            <person name="Martin F."/>
            <person name="Silar P."/>
            <person name="Natvig D."/>
            <person name="Lalanne C."/>
            <person name="Gautier V."/>
            <person name="Ament-Velasquez S.L."/>
            <person name="Kruys A."/>
            <person name="Hutchinson M.I."/>
            <person name="Powell A.J."/>
            <person name="Barry K."/>
            <person name="Miller A.N."/>
            <person name="Grigoriev I.V."/>
            <person name="Debuchy R."/>
            <person name="Gladieux P."/>
            <person name="Thoren M.H."/>
            <person name="Johannesson H."/>
        </authorList>
    </citation>
    <scope>NUCLEOTIDE SEQUENCE</scope>
    <source>
        <strain evidence="4">CBS 168.71</strain>
    </source>
</reference>
<feature type="compositionally biased region" description="Acidic residues" evidence="2">
    <location>
        <begin position="173"/>
        <end position="188"/>
    </location>
</feature>
<dbReference type="InterPro" id="IPR000953">
    <property type="entry name" value="Chromo/chromo_shadow_dom"/>
</dbReference>
<dbReference type="Pfam" id="PF00385">
    <property type="entry name" value="Chromo"/>
    <property type="match status" value="1"/>
</dbReference>
<dbReference type="EMBL" id="JAUEPN010000001">
    <property type="protein sequence ID" value="KAK3300737.1"/>
    <property type="molecule type" value="Genomic_DNA"/>
</dbReference>
<evidence type="ECO:0000313" key="5">
    <source>
        <dbReference type="Proteomes" id="UP001278766"/>
    </source>
</evidence>
<evidence type="ECO:0000256" key="1">
    <source>
        <dbReference type="ARBA" id="ARBA00011353"/>
    </source>
</evidence>
<dbReference type="InterPro" id="IPR023780">
    <property type="entry name" value="Chromo_domain"/>
</dbReference>
<dbReference type="GO" id="GO:0006338">
    <property type="term" value="P:chromatin remodeling"/>
    <property type="evidence" value="ECO:0007669"/>
    <property type="project" value="UniProtKB-ARBA"/>
</dbReference>
<gene>
    <name evidence="4" type="ORF">B0H64DRAFT_314996</name>
</gene>
<name>A0AAE0LX26_9PEZI</name>
<feature type="compositionally biased region" description="Low complexity" evidence="2">
    <location>
        <begin position="112"/>
        <end position="122"/>
    </location>
</feature>
<proteinExistence type="predicted"/>
<feature type="region of interest" description="Disordered" evidence="2">
    <location>
        <begin position="223"/>
        <end position="396"/>
    </location>
</feature>
<dbReference type="Gene3D" id="2.40.50.40">
    <property type="match status" value="1"/>
</dbReference>
<dbReference type="RefSeq" id="XP_062664251.1">
    <property type="nucleotide sequence ID" value="XM_062800227.1"/>
</dbReference>
<dbReference type="SUPFAM" id="SSF54160">
    <property type="entry name" value="Chromo domain-like"/>
    <property type="match status" value="1"/>
</dbReference>
<feature type="domain" description="Chromo" evidence="3">
    <location>
        <begin position="398"/>
        <end position="462"/>
    </location>
</feature>
<evidence type="ECO:0000259" key="3">
    <source>
        <dbReference type="PROSITE" id="PS50013"/>
    </source>
</evidence>
<organism evidence="4 5">
    <name type="scientific">Chaetomium fimeti</name>
    <dbReference type="NCBI Taxonomy" id="1854472"/>
    <lineage>
        <taxon>Eukaryota</taxon>
        <taxon>Fungi</taxon>
        <taxon>Dikarya</taxon>
        <taxon>Ascomycota</taxon>
        <taxon>Pezizomycotina</taxon>
        <taxon>Sordariomycetes</taxon>
        <taxon>Sordariomycetidae</taxon>
        <taxon>Sordariales</taxon>
        <taxon>Chaetomiaceae</taxon>
        <taxon>Chaetomium</taxon>
    </lineage>
</organism>
<feature type="region of interest" description="Disordered" evidence="2">
    <location>
        <begin position="157"/>
        <end position="193"/>
    </location>
</feature>
<evidence type="ECO:0000313" key="4">
    <source>
        <dbReference type="EMBL" id="KAK3300737.1"/>
    </source>
</evidence>